<dbReference type="Pfam" id="PF03473">
    <property type="entry name" value="MOSC"/>
    <property type="match status" value="1"/>
</dbReference>
<dbReference type="InterPro" id="IPR011037">
    <property type="entry name" value="Pyrv_Knase-like_insert_dom_sf"/>
</dbReference>
<dbReference type="GO" id="GO:0003824">
    <property type="term" value="F:catalytic activity"/>
    <property type="evidence" value="ECO:0007669"/>
    <property type="project" value="InterPro"/>
</dbReference>
<dbReference type="Proteomes" id="UP000004816">
    <property type="component" value="Unassembled WGS sequence"/>
</dbReference>
<gene>
    <name evidence="2" type="ORF">HMPREF9336_02064</name>
</gene>
<evidence type="ECO:0000313" key="3">
    <source>
        <dbReference type="Proteomes" id="UP000004816"/>
    </source>
</evidence>
<dbReference type="eggNOG" id="COG2258">
    <property type="taxonomic scope" value="Bacteria"/>
</dbReference>
<organism evidence="2 3">
    <name type="scientific">Segniliparus rugosus (strain ATCC BAA-974 / DSM 45345 / CCUG 50838 / CIP 108380 / JCM 13579 / CDC 945)</name>
    <dbReference type="NCBI Taxonomy" id="679197"/>
    <lineage>
        <taxon>Bacteria</taxon>
        <taxon>Bacillati</taxon>
        <taxon>Actinomycetota</taxon>
        <taxon>Actinomycetes</taxon>
        <taxon>Mycobacteriales</taxon>
        <taxon>Segniliparaceae</taxon>
        <taxon>Segniliparus</taxon>
    </lineage>
</organism>
<dbReference type="InterPro" id="IPR052353">
    <property type="entry name" value="Benzoxazolinone_Detox_Enz"/>
</dbReference>
<dbReference type="SUPFAM" id="SSF50800">
    <property type="entry name" value="PK beta-barrel domain-like"/>
    <property type="match status" value="1"/>
</dbReference>
<reference evidence="2 3" key="1">
    <citation type="journal article" date="2011" name="Stand. Genomic Sci.">
        <title>High quality draft genome sequence of Segniliparus rugosus CDC 945(T)= (ATCC BAA-974(T)).</title>
        <authorList>
            <person name="Earl A.M."/>
            <person name="Desjardins C.A."/>
            <person name="Fitzgerald M.G."/>
            <person name="Arachchi H.M."/>
            <person name="Zeng Q."/>
            <person name="Mehta T."/>
            <person name="Griggs A."/>
            <person name="Birren B.W."/>
            <person name="Toney N.C."/>
            <person name="Carr J."/>
            <person name="Posey J."/>
            <person name="Butler W.R."/>
        </authorList>
    </citation>
    <scope>NUCLEOTIDE SEQUENCE [LARGE SCALE GENOMIC DNA]</scope>
    <source>
        <strain evidence="3">ATCC BAA-974 / DSM 45345 / CCUG 50838 / CIP 108380 / JCM 13579 / CDC 945</strain>
    </source>
</reference>
<name>E5XRE2_SEGRC</name>
<dbReference type="EMBL" id="ACZI02000002">
    <property type="protein sequence ID" value="EFV13075.2"/>
    <property type="molecule type" value="Genomic_DNA"/>
</dbReference>
<dbReference type="InterPro" id="IPR005302">
    <property type="entry name" value="MoCF_Sase_C"/>
</dbReference>
<proteinExistence type="predicted"/>
<dbReference type="OrthoDB" id="9786134at2"/>
<dbReference type="STRING" id="679197.HMPREF9336_02064"/>
<dbReference type="AlphaFoldDB" id="E5XRE2"/>
<evidence type="ECO:0000259" key="1">
    <source>
        <dbReference type="PROSITE" id="PS51340"/>
    </source>
</evidence>
<dbReference type="PANTHER" id="PTHR30212">
    <property type="entry name" value="PROTEIN YIIM"/>
    <property type="match status" value="1"/>
</dbReference>
<protein>
    <recommendedName>
        <fullName evidence="1">MOSC domain-containing protein</fullName>
    </recommendedName>
</protein>
<dbReference type="PANTHER" id="PTHR30212:SF2">
    <property type="entry name" value="PROTEIN YIIM"/>
    <property type="match status" value="1"/>
</dbReference>
<evidence type="ECO:0000313" key="2">
    <source>
        <dbReference type="EMBL" id="EFV13075.2"/>
    </source>
</evidence>
<accession>E5XRE2</accession>
<comment type="caution">
    <text evidence="2">The sequence shown here is derived from an EMBL/GenBank/DDBJ whole genome shotgun (WGS) entry which is preliminary data.</text>
</comment>
<dbReference type="RefSeq" id="WP_021030206.1">
    <property type="nucleotide sequence ID" value="NZ_KI391953.1"/>
</dbReference>
<dbReference type="GO" id="GO:0030170">
    <property type="term" value="F:pyridoxal phosphate binding"/>
    <property type="evidence" value="ECO:0007669"/>
    <property type="project" value="InterPro"/>
</dbReference>
<sequence length="229" mass="25180">MTEPVLSVQGCVDAVCVVHEERKLAGPARFALKDSAIDKRPVEGRVLVRELGLDGDHVCDTKHHGGVDQAVYAYAEHEALRWAQELGRPLPAGWFGENLRVSGIEVTDAVVGERWAVGEDGLVLEVTIPRIPCMTFARWSEEDRWIRRFTQRGDTGAYLRVVEPGSVAAGDRIDVVSRPQHGVTVRGLFDGSAAKDRLKQLLATPDLPVKVARDAKARFARQVANKLLS</sequence>
<dbReference type="Gene3D" id="2.40.33.20">
    <property type="entry name" value="PK beta-barrel domain-like"/>
    <property type="match status" value="1"/>
</dbReference>
<dbReference type="HOGENOM" id="CLU_082566_0_1_11"/>
<dbReference type="PROSITE" id="PS51340">
    <property type="entry name" value="MOSC"/>
    <property type="match status" value="1"/>
</dbReference>
<feature type="domain" description="MOSC" evidence="1">
    <location>
        <begin position="40"/>
        <end position="176"/>
    </location>
</feature>
<dbReference type="GO" id="GO:0030151">
    <property type="term" value="F:molybdenum ion binding"/>
    <property type="evidence" value="ECO:0007669"/>
    <property type="project" value="InterPro"/>
</dbReference>
<keyword evidence="3" id="KW-1185">Reference proteome</keyword>